<dbReference type="Proteomes" id="UP000274556">
    <property type="component" value="Unassembled WGS sequence"/>
</dbReference>
<dbReference type="EMBL" id="RBXL01000001">
    <property type="protein sequence ID" value="RKT43450.1"/>
    <property type="molecule type" value="Genomic_DNA"/>
</dbReference>
<comment type="caution">
    <text evidence="2">The sequence shown here is derived from an EMBL/GenBank/DDBJ whole genome shotgun (WGS) entry which is preliminary data.</text>
</comment>
<organism evidence="2 3">
    <name type="scientific">Thiocapsa rosea</name>
    <dbReference type="NCBI Taxonomy" id="69360"/>
    <lineage>
        <taxon>Bacteria</taxon>
        <taxon>Pseudomonadati</taxon>
        <taxon>Pseudomonadota</taxon>
        <taxon>Gammaproteobacteria</taxon>
        <taxon>Chromatiales</taxon>
        <taxon>Chromatiaceae</taxon>
        <taxon>Thiocapsa</taxon>
    </lineage>
</organism>
<evidence type="ECO:0000313" key="3">
    <source>
        <dbReference type="Proteomes" id="UP000274556"/>
    </source>
</evidence>
<dbReference type="Gene3D" id="3.90.550.10">
    <property type="entry name" value="Spore Coat Polysaccharide Biosynthesis Protein SpsA, Chain A"/>
    <property type="match status" value="1"/>
</dbReference>
<dbReference type="OrthoDB" id="9811884at2"/>
<dbReference type="Pfam" id="PF00535">
    <property type="entry name" value="Glycos_transf_2"/>
    <property type="match status" value="1"/>
</dbReference>
<dbReference type="InterPro" id="IPR050256">
    <property type="entry name" value="Glycosyltransferase_2"/>
</dbReference>
<keyword evidence="3" id="KW-1185">Reference proteome</keyword>
<dbReference type="GO" id="GO:0016740">
    <property type="term" value="F:transferase activity"/>
    <property type="evidence" value="ECO:0007669"/>
    <property type="project" value="UniProtKB-KW"/>
</dbReference>
<keyword evidence="2" id="KW-0808">Transferase</keyword>
<protein>
    <submittedName>
        <fullName evidence="2">Glycosyl transferase family 2</fullName>
    </submittedName>
</protein>
<dbReference type="AlphaFoldDB" id="A0A495V448"/>
<dbReference type="PANTHER" id="PTHR48090">
    <property type="entry name" value="UNDECAPRENYL-PHOSPHATE 4-DEOXY-4-FORMAMIDO-L-ARABINOSE TRANSFERASE-RELATED"/>
    <property type="match status" value="1"/>
</dbReference>
<dbReference type="SUPFAM" id="SSF53448">
    <property type="entry name" value="Nucleotide-diphospho-sugar transferases"/>
    <property type="match status" value="1"/>
</dbReference>
<dbReference type="InterPro" id="IPR029044">
    <property type="entry name" value="Nucleotide-diphossugar_trans"/>
</dbReference>
<gene>
    <name evidence="2" type="ORF">BDD21_0785</name>
</gene>
<dbReference type="CDD" id="cd04179">
    <property type="entry name" value="DPM_DPG-synthase_like"/>
    <property type="match status" value="1"/>
</dbReference>
<dbReference type="InterPro" id="IPR001173">
    <property type="entry name" value="Glyco_trans_2-like"/>
</dbReference>
<sequence>MKGTIVVIPAFNEARTIREVVTAVRRQDVDRIIVVDDGSMDATATLIRSLPTEDAALPSLELIRHRTNLGKGFALASGIARAIACGGQRIVTIDADGQHCSGDIPRLERAAMRAPEAIVIAARTEAREAAPALRRFANEVADFWISWACGRRIEDTQSGFRLYPAAVLARLSVRPRRNAGFAFETEMLIDSVAAGAEIRSVPIMTRYLPDRRLSHYRPWRDTWSIIRLVGAKLLRRGLYPTGLLRSLDRGVGSAKGGTAALRDID</sequence>
<evidence type="ECO:0000313" key="2">
    <source>
        <dbReference type="EMBL" id="RKT43450.1"/>
    </source>
</evidence>
<accession>A0A495V448</accession>
<name>A0A495V448_9GAMM</name>
<evidence type="ECO:0000259" key="1">
    <source>
        <dbReference type="Pfam" id="PF00535"/>
    </source>
</evidence>
<reference evidence="2 3" key="1">
    <citation type="submission" date="2018-10" db="EMBL/GenBank/DDBJ databases">
        <title>Genomic Encyclopedia of Archaeal and Bacterial Type Strains, Phase II (KMG-II): from individual species to whole genera.</title>
        <authorList>
            <person name="Goeker M."/>
        </authorList>
    </citation>
    <scope>NUCLEOTIDE SEQUENCE [LARGE SCALE GENOMIC DNA]</scope>
    <source>
        <strain evidence="2 3">DSM 235</strain>
    </source>
</reference>
<feature type="domain" description="Glycosyltransferase 2-like" evidence="1">
    <location>
        <begin position="6"/>
        <end position="127"/>
    </location>
</feature>
<dbReference type="RefSeq" id="WP_120796022.1">
    <property type="nucleotide sequence ID" value="NZ_RBXL01000001.1"/>
</dbReference>
<dbReference type="PANTHER" id="PTHR48090:SF7">
    <property type="entry name" value="RFBJ PROTEIN"/>
    <property type="match status" value="1"/>
</dbReference>
<proteinExistence type="predicted"/>